<dbReference type="Proteomes" id="UP000440965">
    <property type="component" value="Unassembled WGS sequence"/>
</dbReference>
<dbReference type="EMBL" id="WEIK01000011">
    <property type="protein sequence ID" value="MVF50421.1"/>
    <property type="molecule type" value="Genomic_DNA"/>
</dbReference>
<feature type="domain" description="Methyltransferase" evidence="1">
    <location>
        <begin position="64"/>
        <end position="176"/>
    </location>
</feature>
<keyword evidence="2" id="KW-0808">Transferase</keyword>
<comment type="caution">
    <text evidence="2">The sequence shown here is derived from an EMBL/GenBank/DDBJ whole genome shotgun (WGS) entry which is preliminary data.</text>
</comment>
<gene>
    <name evidence="3" type="ORF">AYJ70_22635</name>
    <name evidence="2" type="ORF">F9Z43_14035</name>
</gene>
<reference evidence="4" key="1">
    <citation type="submission" date="2016-02" db="EMBL/GenBank/DDBJ databases">
        <title>Dietzia cinnamea strain CD11_5 genome sequencing and assembly.</title>
        <authorList>
            <person name="Kaur G."/>
            <person name="Nair G.R."/>
            <person name="Mayilraj S."/>
        </authorList>
    </citation>
    <scope>NUCLEOTIDE SEQUENCE [LARGE SCALE GENOMIC DNA]</scope>
    <source>
        <strain evidence="4">CD10_2</strain>
    </source>
</reference>
<dbReference type="PANTHER" id="PTHR43667">
    <property type="entry name" value="CYCLOPROPANE-FATTY-ACYL-PHOSPHOLIPID SYNTHASE"/>
    <property type="match status" value="1"/>
</dbReference>
<sequence length="288" mass="31727">MDMGLLRAIYREITLRHPLVRTPEPDLVMADDACVSAYADSAGQGQALSGTYLYHCAQMCALIKPGDVVLDIGCGPASLLLQLARLNPRAEFIGTDLSATMLEVGQASIRQQGIDNVELREEDMTRLAGIADRSVDVVISSMALHHLADLAQLEATFRNIARVLRNDRAIYLNDFGRLKSVESVDYFVSRASDGADQATLLDYRNSLLAAFSLEEFQTLAASYLGPCAKVYSTAVSPLMMVIRTPKRRCVAAMKGEFRRRYRDLPRSRRADVDQLRLFLGMGGLASAF</sequence>
<dbReference type="Gene3D" id="3.40.50.150">
    <property type="entry name" value="Vaccinia Virus protein VP39"/>
    <property type="match status" value="1"/>
</dbReference>
<dbReference type="InterPro" id="IPR050723">
    <property type="entry name" value="CFA/CMAS"/>
</dbReference>
<proteinExistence type="predicted"/>
<dbReference type="RefSeq" id="WP_016713824.1">
    <property type="nucleotide sequence ID" value="NZ_CP014062.1"/>
</dbReference>
<dbReference type="SUPFAM" id="SSF53335">
    <property type="entry name" value="S-adenosyl-L-methionine-dependent methyltransferases"/>
    <property type="match status" value="1"/>
</dbReference>
<evidence type="ECO:0000313" key="5">
    <source>
        <dbReference type="Proteomes" id="UP000440965"/>
    </source>
</evidence>
<dbReference type="InterPro" id="IPR025714">
    <property type="entry name" value="Methyltranfer_dom"/>
</dbReference>
<evidence type="ECO:0000313" key="3">
    <source>
        <dbReference type="EMBL" id="OAH48550.1"/>
    </source>
</evidence>
<keyword evidence="2" id="KW-0489">Methyltransferase</keyword>
<dbReference type="Proteomes" id="UP000077242">
    <property type="component" value="Unassembled WGS sequence"/>
</dbReference>
<dbReference type="GO" id="GO:0008168">
    <property type="term" value="F:methyltransferase activity"/>
    <property type="evidence" value="ECO:0007669"/>
    <property type="project" value="UniProtKB-KW"/>
</dbReference>
<dbReference type="CDD" id="cd02440">
    <property type="entry name" value="AdoMet_MTases"/>
    <property type="match status" value="1"/>
</dbReference>
<evidence type="ECO:0000259" key="1">
    <source>
        <dbReference type="Pfam" id="PF13847"/>
    </source>
</evidence>
<evidence type="ECO:0000313" key="2">
    <source>
        <dbReference type="EMBL" id="MVF50421.1"/>
    </source>
</evidence>
<reference evidence="2 5" key="3">
    <citation type="submission" date="2019-10" db="EMBL/GenBank/DDBJ databases">
        <title>XDR Pseudomonas monteilii producing IMP-16 from LCR.</title>
        <authorList>
            <person name="Ballaben A."/>
            <person name="Doi Y."/>
        </authorList>
    </citation>
    <scope>NUCLEOTIDE SEQUENCE [LARGE SCALE GENOMIC DNA]</scope>
    <source>
        <strain evidence="2 5">597/14</strain>
    </source>
</reference>
<dbReference type="AlphaFoldDB" id="A0A177K533"/>
<organism evidence="2 5">
    <name type="scientific">Pseudomonas monteilii</name>
    <dbReference type="NCBI Taxonomy" id="76759"/>
    <lineage>
        <taxon>Bacteria</taxon>
        <taxon>Pseudomonadati</taxon>
        <taxon>Pseudomonadota</taxon>
        <taxon>Gammaproteobacteria</taxon>
        <taxon>Pseudomonadales</taxon>
        <taxon>Pseudomonadaceae</taxon>
        <taxon>Pseudomonas</taxon>
    </lineage>
</organism>
<dbReference type="GeneID" id="49869181"/>
<dbReference type="GO" id="GO:0032259">
    <property type="term" value="P:methylation"/>
    <property type="evidence" value="ECO:0007669"/>
    <property type="project" value="UniProtKB-KW"/>
</dbReference>
<accession>A0A177K533</accession>
<dbReference type="PANTHER" id="PTHR43667:SF2">
    <property type="entry name" value="FATTY ACID C-METHYL TRANSFERASE"/>
    <property type="match status" value="1"/>
</dbReference>
<protein>
    <submittedName>
        <fullName evidence="2">Class I SAM-dependent methyltransferase</fullName>
    </submittedName>
</protein>
<dbReference type="InterPro" id="IPR029063">
    <property type="entry name" value="SAM-dependent_MTases_sf"/>
</dbReference>
<dbReference type="EMBL" id="LSTU01000038">
    <property type="protein sequence ID" value="OAH48550.1"/>
    <property type="molecule type" value="Genomic_DNA"/>
</dbReference>
<name>A0A177K533_9PSED</name>
<dbReference type="Pfam" id="PF13847">
    <property type="entry name" value="Methyltransf_31"/>
    <property type="match status" value="1"/>
</dbReference>
<evidence type="ECO:0000313" key="4">
    <source>
        <dbReference type="Proteomes" id="UP000077242"/>
    </source>
</evidence>
<reference evidence="3" key="2">
    <citation type="submission" date="2016-02" db="EMBL/GenBank/DDBJ databases">
        <authorList>
            <person name="Kaur G."/>
            <person name="Nair G.R."/>
            <person name="Mayilraj S."/>
        </authorList>
    </citation>
    <scope>NUCLEOTIDE SEQUENCE</scope>
    <source>
        <strain evidence="3">CD10_2</strain>
    </source>
</reference>